<dbReference type="Proteomes" id="UP000659172">
    <property type="component" value="Unassembled WGS sequence"/>
</dbReference>
<keyword evidence="8" id="KW-1185">Reference proteome</keyword>
<dbReference type="InterPro" id="IPR004113">
    <property type="entry name" value="FAD-bd_oxidored_4_C"/>
</dbReference>
<dbReference type="InterPro" id="IPR016164">
    <property type="entry name" value="FAD-linked_Oxase-like_C"/>
</dbReference>
<evidence type="ECO:0000313" key="8">
    <source>
        <dbReference type="Proteomes" id="UP000659172"/>
    </source>
</evidence>
<feature type="domain" description="FAD-binding oxidoreductase/transferase type 4 C-terminal" evidence="6">
    <location>
        <begin position="10"/>
        <end position="180"/>
    </location>
</feature>
<evidence type="ECO:0000256" key="4">
    <source>
        <dbReference type="ARBA" id="ARBA00022827"/>
    </source>
</evidence>
<gene>
    <name evidence="7" type="ORF">HV823_09125</name>
</gene>
<dbReference type="InterPro" id="IPR016171">
    <property type="entry name" value="Vanillyl_alc_oxidase_C-sub2"/>
</dbReference>
<dbReference type="Gene3D" id="3.30.70.2740">
    <property type="match status" value="1"/>
</dbReference>
<keyword evidence="4" id="KW-0274">FAD</keyword>
<dbReference type="InterPro" id="IPR051264">
    <property type="entry name" value="FAD-oxidored/transferase_4"/>
</dbReference>
<reference evidence="7 8" key="1">
    <citation type="submission" date="2020-06" db="EMBL/GenBank/DDBJ databases">
        <title>Rhizobium sp.nov. isolated from the tomato plant.</title>
        <authorList>
            <person name="Thin K.K."/>
            <person name="Zhang X."/>
            <person name="He S."/>
        </authorList>
    </citation>
    <scope>NUCLEOTIDE SEQUENCE [LARGE SCALE GENOMIC DNA]</scope>
    <source>
        <strain evidence="7 8">DBTS2</strain>
    </source>
</reference>
<comment type="similarity">
    <text evidence="2">Belongs to the FAD-binding oxidoreductase/transferase type 4 family.</text>
</comment>
<evidence type="ECO:0000256" key="3">
    <source>
        <dbReference type="ARBA" id="ARBA00022630"/>
    </source>
</evidence>
<proteinExistence type="inferred from homology"/>
<evidence type="ECO:0000256" key="5">
    <source>
        <dbReference type="ARBA" id="ARBA00023002"/>
    </source>
</evidence>
<protein>
    <recommendedName>
        <fullName evidence="6">FAD-binding oxidoreductase/transferase type 4 C-terminal domain-containing protein</fullName>
    </recommendedName>
</protein>
<name>A0ABX2QCF8_9HYPH</name>
<organism evidence="7 8">
    <name type="scientific">Mycoplana rhizolycopersici</name>
    <dbReference type="NCBI Taxonomy" id="2746702"/>
    <lineage>
        <taxon>Bacteria</taxon>
        <taxon>Pseudomonadati</taxon>
        <taxon>Pseudomonadota</taxon>
        <taxon>Alphaproteobacteria</taxon>
        <taxon>Hyphomicrobiales</taxon>
        <taxon>Rhizobiaceae</taxon>
        <taxon>Mycoplana</taxon>
    </lineage>
</organism>
<sequence>MLCGSEDFDPKQEAGLFERIVSQALEGGLIADAVIATLSRQRSELWKIREDSETEMQLFEVMIDFDVSLPVTSMEDFFNDVQPRLDEEVAGHLGLHVLGPLGDGNLHLSTGLPTRDSKDQLRPLAYALIARYGGSISAEHGIGVAIRDYLHYSRSPAELATMRLLKGALDPKGILNPGKVI</sequence>
<dbReference type="PANTHER" id="PTHR43716:SF1">
    <property type="entry name" value="D-2-HYDROXYGLUTARATE DEHYDROGENASE, MITOCHONDRIAL"/>
    <property type="match status" value="1"/>
</dbReference>
<comment type="cofactor">
    <cofactor evidence="1">
        <name>FAD</name>
        <dbReference type="ChEBI" id="CHEBI:57692"/>
    </cofactor>
</comment>
<evidence type="ECO:0000259" key="6">
    <source>
        <dbReference type="Pfam" id="PF02913"/>
    </source>
</evidence>
<keyword evidence="3" id="KW-0285">Flavoprotein</keyword>
<accession>A0ABX2QCF8</accession>
<keyword evidence="5" id="KW-0560">Oxidoreductase</keyword>
<dbReference type="PANTHER" id="PTHR43716">
    <property type="entry name" value="D-2-HYDROXYGLUTARATE DEHYDROGENASE, MITOCHONDRIAL"/>
    <property type="match status" value="1"/>
</dbReference>
<dbReference type="Gene3D" id="1.10.45.10">
    <property type="entry name" value="Vanillyl-alcohol Oxidase, Chain A, domain 4"/>
    <property type="match status" value="1"/>
</dbReference>
<evidence type="ECO:0000256" key="1">
    <source>
        <dbReference type="ARBA" id="ARBA00001974"/>
    </source>
</evidence>
<evidence type="ECO:0000256" key="2">
    <source>
        <dbReference type="ARBA" id="ARBA00008000"/>
    </source>
</evidence>
<evidence type="ECO:0000313" key="7">
    <source>
        <dbReference type="EMBL" id="NVP55416.1"/>
    </source>
</evidence>
<dbReference type="Pfam" id="PF02913">
    <property type="entry name" value="FAD-oxidase_C"/>
    <property type="match status" value="1"/>
</dbReference>
<dbReference type="EMBL" id="JABXYK010000004">
    <property type="protein sequence ID" value="NVP55416.1"/>
    <property type="molecule type" value="Genomic_DNA"/>
</dbReference>
<dbReference type="Gene3D" id="3.30.70.2190">
    <property type="match status" value="1"/>
</dbReference>
<dbReference type="RefSeq" id="WP_176949454.1">
    <property type="nucleotide sequence ID" value="NZ_JABXYK010000004.1"/>
</dbReference>
<dbReference type="SUPFAM" id="SSF55103">
    <property type="entry name" value="FAD-linked oxidases, C-terminal domain"/>
    <property type="match status" value="1"/>
</dbReference>
<comment type="caution">
    <text evidence="7">The sequence shown here is derived from an EMBL/GenBank/DDBJ whole genome shotgun (WGS) entry which is preliminary data.</text>
</comment>